<evidence type="ECO:0000256" key="1">
    <source>
        <dbReference type="SAM" id="MobiDB-lite"/>
    </source>
</evidence>
<reference evidence="2 3" key="1">
    <citation type="submission" date="2020-04" db="EMBL/GenBank/DDBJ databases">
        <title>Ramlibacter sp. G-1-2-2 isolated from soil.</title>
        <authorList>
            <person name="Dahal R.H."/>
        </authorList>
    </citation>
    <scope>NUCLEOTIDE SEQUENCE [LARGE SCALE GENOMIC DNA]</scope>
    <source>
        <strain evidence="2 3">G-1-2-2</strain>
    </source>
</reference>
<sequence length="117" mass="12214">MLMGLWLDSRAGGLARLAALCTAGEAESVDVLGWHWSQLPRAHFGMLAGSLLPVLALPGPGAAGRWPSGSARRIGCTLEFRPPGGISSKAGAGQRATPGNPARTLRECTLKPCRTRL</sequence>
<dbReference type="Proteomes" id="UP000541185">
    <property type="component" value="Unassembled WGS sequence"/>
</dbReference>
<keyword evidence="3" id="KW-1185">Reference proteome</keyword>
<dbReference type="RefSeq" id="WP_169422560.1">
    <property type="nucleotide sequence ID" value="NZ_JABBFX010000004.1"/>
</dbReference>
<dbReference type="EMBL" id="JABBFX010000004">
    <property type="protein sequence ID" value="NML48230.1"/>
    <property type="molecule type" value="Genomic_DNA"/>
</dbReference>
<proteinExistence type="predicted"/>
<evidence type="ECO:0000313" key="3">
    <source>
        <dbReference type="Proteomes" id="UP000541185"/>
    </source>
</evidence>
<comment type="caution">
    <text evidence="2">The sequence shown here is derived from an EMBL/GenBank/DDBJ whole genome shotgun (WGS) entry which is preliminary data.</text>
</comment>
<organism evidence="2 3">
    <name type="scientific">Ramlibacter agri</name>
    <dbReference type="NCBI Taxonomy" id="2728837"/>
    <lineage>
        <taxon>Bacteria</taxon>
        <taxon>Pseudomonadati</taxon>
        <taxon>Pseudomonadota</taxon>
        <taxon>Betaproteobacteria</taxon>
        <taxon>Burkholderiales</taxon>
        <taxon>Comamonadaceae</taxon>
        <taxon>Ramlibacter</taxon>
    </lineage>
</organism>
<feature type="region of interest" description="Disordered" evidence="1">
    <location>
        <begin position="84"/>
        <end position="104"/>
    </location>
</feature>
<name>A0A848HFJ0_9BURK</name>
<gene>
    <name evidence="2" type="ORF">HHL11_31065</name>
</gene>
<dbReference type="AlphaFoldDB" id="A0A848HFJ0"/>
<accession>A0A848HFJ0</accession>
<evidence type="ECO:0000313" key="2">
    <source>
        <dbReference type="EMBL" id="NML48230.1"/>
    </source>
</evidence>
<protein>
    <submittedName>
        <fullName evidence="2">Uncharacterized protein</fullName>
    </submittedName>
</protein>